<dbReference type="InterPro" id="IPR001789">
    <property type="entry name" value="Sig_transdc_resp-reg_receiver"/>
</dbReference>
<keyword evidence="5" id="KW-0804">Transcription</keyword>
<keyword evidence="4 7" id="KW-0238">DNA-binding</keyword>
<dbReference type="PANTHER" id="PTHR48111:SF40">
    <property type="entry name" value="PHOSPHATE REGULON TRANSCRIPTIONAL REGULATORY PROTEIN PHOB"/>
    <property type="match status" value="1"/>
</dbReference>
<keyword evidence="3" id="KW-0805">Transcription regulation</keyword>
<evidence type="ECO:0000259" key="8">
    <source>
        <dbReference type="PROSITE" id="PS50110"/>
    </source>
</evidence>
<keyword evidence="2" id="KW-0902">Two-component regulatory system</keyword>
<evidence type="ECO:0000256" key="4">
    <source>
        <dbReference type="ARBA" id="ARBA00023125"/>
    </source>
</evidence>
<dbReference type="GO" id="GO:0005829">
    <property type="term" value="C:cytosol"/>
    <property type="evidence" value="ECO:0007669"/>
    <property type="project" value="TreeGrafter"/>
</dbReference>
<sequence>MLKILLLEDDNIISFAIKKYLEKFKYSVKIFKTISATEDLSLNEFDLIILDVNLPDGNGFDYLNYVRSFSKIPIIMLTVKNDEKYILKGFSEGADEYISKPFSLPVLKARIENVLKRTGHKSKIIFKDLTLNDDIKSAELSGKNLDLNIKEYALLKLFIAHKNENLPRDFILDNIWQNDFYEINDNTLSVTIKRLRKKLGPDYEKYIKTIRGFGYMWSGLDIEESVKK</sequence>
<dbReference type="SUPFAM" id="SSF46894">
    <property type="entry name" value="C-terminal effector domain of the bipartite response regulators"/>
    <property type="match status" value="1"/>
</dbReference>
<dbReference type="PANTHER" id="PTHR48111">
    <property type="entry name" value="REGULATOR OF RPOS"/>
    <property type="match status" value="1"/>
</dbReference>
<dbReference type="SMART" id="SM00448">
    <property type="entry name" value="REC"/>
    <property type="match status" value="1"/>
</dbReference>
<dbReference type="SMART" id="SM00862">
    <property type="entry name" value="Trans_reg_C"/>
    <property type="match status" value="1"/>
</dbReference>
<dbReference type="InterPro" id="IPR039420">
    <property type="entry name" value="WalR-like"/>
</dbReference>
<feature type="modified residue" description="4-aspartylphosphate" evidence="6">
    <location>
        <position position="51"/>
    </location>
</feature>
<accession>A0A6N3B8D0</accession>
<evidence type="ECO:0000256" key="7">
    <source>
        <dbReference type="PROSITE-ProRule" id="PRU01091"/>
    </source>
</evidence>
<proteinExistence type="predicted"/>
<dbReference type="InterPro" id="IPR001867">
    <property type="entry name" value="OmpR/PhoB-type_DNA-bd"/>
</dbReference>
<dbReference type="InterPro" id="IPR016032">
    <property type="entry name" value="Sig_transdc_resp-reg_C-effctor"/>
</dbReference>
<gene>
    <name evidence="10" type="primary">cusR_2</name>
    <name evidence="10" type="ORF">PGLFYP46_01638</name>
</gene>
<dbReference type="InterPro" id="IPR011006">
    <property type="entry name" value="CheY-like_superfamily"/>
</dbReference>
<dbReference type="CDD" id="cd00383">
    <property type="entry name" value="trans_reg_C"/>
    <property type="match status" value="1"/>
</dbReference>
<evidence type="ECO:0000259" key="9">
    <source>
        <dbReference type="PROSITE" id="PS51755"/>
    </source>
</evidence>
<dbReference type="GO" id="GO:0006355">
    <property type="term" value="P:regulation of DNA-templated transcription"/>
    <property type="evidence" value="ECO:0007669"/>
    <property type="project" value="InterPro"/>
</dbReference>
<dbReference type="Pfam" id="PF00072">
    <property type="entry name" value="Response_reg"/>
    <property type="match status" value="1"/>
</dbReference>
<dbReference type="Pfam" id="PF00486">
    <property type="entry name" value="Trans_reg_C"/>
    <property type="match status" value="1"/>
</dbReference>
<dbReference type="GO" id="GO:0032993">
    <property type="term" value="C:protein-DNA complex"/>
    <property type="evidence" value="ECO:0007669"/>
    <property type="project" value="TreeGrafter"/>
</dbReference>
<dbReference type="EMBL" id="CACRUP010000017">
    <property type="protein sequence ID" value="VYU00930.1"/>
    <property type="molecule type" value="Genomic_DNA"/>
</dbReference>
<dbReference type="RefSeq" id="WP_156701617.1">
    <property type="nucleotide sequence ID" value="NZ_CACRUP010000017.1"/>
</dbReference>
<evidence type="ECO:0000256" key="2">
    <source>
        <dbReference type="ARBA" id="ARBA00023012"/>
    </source>
</evidence>
<dbReference type="PROSITE" id="PS51755">
    <property type="entry name" value="OMPR_PHOB"/>
    <property type="match status" value="1"/>
</dbReference>
<reference evidence="10" key="1">
    <citation type="submission" date="2019-11" db="EMBL/GenBank/DDBJ databases">
        <authorList>
            <person name="Feng L."/>
        </authorList>
    </citation>
    <scope>NUCLEOTIDE SEQUENCE</scope>
    <source>
        <strain evidence="10">PgorbachiiLFYP46</strain>
    </source>
</reference>
<dbReference type="GO" id="GO:0000976">
    <property type="term" value="F:transcription cis-regulatory region binding"/>
    <property type="evidence" value="ECO:0007669"/>
    <property type="project" value="TreeGrafter"/>
</dbReference>
<evidence type="ECO:0000256" key="5">
    <source>
        <dbReference type="ARBA" id="ARBA00023163"/>
    </source>
</evidence>
<evidence type="ECO:0000256" key="6">
    <source>
        <dbReference type="PROSITE-ProRule" id="PRU00169"/>
    </source>
</evidence>
<evidence type="ECO:0000256" key="3">
    <source>
        <dbReference type="ARBA" id="ARBA00023015"/>
    </source>
</evidence>
<feature type="DNA-binding region" description="OmpR/PhoB-type" evidence="7">
    <location>
        <begin position="121"/>
        <end position="219"/>
    </location>
</feature>
<dbReference type="AlphaFoldDB" id="A0A6N3B8D0"/>
<feature type="domain" description="Response regulatory" evidence="8">
    <location>
        <begin position="3"/>
        <end position="115"/>
    </location>
</feature>
<organism evidence="10">
    <name type="scientific">Peptoniphilus gorbachii</name>
    <dbReference type="NCBI Taxonomy" id="411567"/>
    <lineage>
        <taxon>Bacteria</taxon>
        <taxon>Bacillati</taxon>
        <taxon>Bacillota</taxon>
        <taxon>Tissierellia</taxon>
        <taxon>Tissierellales</taxon>
        <taxon>Peptoniphilaceae</taxon>
        <taxon>Peptoniphilus</taxon>
    </lineage>
</organism>
<dbReference type="Gene3D" id="1.10.10.10">
    <property type="entry name" value="Winged helix-like DNA-binding domain superfamily/Winged helix DNA-binding domain"/>
    <property type="match status" value="1"/>
</dbReference>
<feature type="domain" description="OmpR/PhoB-type" evidence="9">
    <location>
        <begin position="121"/>
        <end position="219"/>
    </location>
</feature>
<dbReference type="InterPro" id="IPR036388">
    <property type="entry name" value="WH-like_DNA-bd_sf"/>
</dbReference>
<keyword evidence="1 6" id="KW-0597">Phosphoprotein</keyword>
<name>A0A6N3B8D0_9FIRM</name>
<dbReference type="GO" id="GO:0000156">
    <property type="term" value="F:phosphorelay response regulator activity"/>
    <property type="evidence" value="ECO:0007669"/>
    <property type="project" value="TreeGrafter"/>
</dbReference>
<evidence type="ECO:0000256" key="1">
    <source>
        <dbReference type="ARBA" id="ARBA00022553"/>
    </source>
</evidence>
<protein>
    <submittedName>
        <fullName evidence="10">Transcriptional regulatory protein CusR</fullName>
    </submittedName>
</protein>
<dbReference type="SUPFAM" id="SSF52172">
    <property type="entry name" value="CheY-like"/>
    <property type="match status" value="1"/>
</dbReference>
<dbReference type="Gene3D" id="3.40.50.2300">
    <property type="match status" value="1"/>
</dbReference>
<evidence type="ECO:0000313" key="10">
    <source>
        <dbReference type="EMBL" id="VYU00930.1"/>
    </source>
</evidence>
<dbReference type="PROSITE" id="PS50110">
    <property type="entry name" value="RESPONSE_REGULATORY"/>
    <property type="match status" value="1"/>
</dbReference>